<reference evidence="1 2" key="1">
    <citation type="submission" date="2024-02" db="EMBL/GenBank/DDBJ databases">
        <title>De novo assembly and annotation of 12 fungi associated with fruit tree decline syndrome in Ontario, Canada.</title>
        <authorList>
            <person name="Sulman M."/>
            <person name="Ellouze W."/>
            <person name="Ilyukhin E."/>
        </authorList>
    </citation>
    <scope>NUCLEOTIDE SEQUENCE [LARGE SCALE GENOMIC DNA]</scope>
    <source>
        <strain evidence="1 2">FDS-637</strain>
    </source>
</reference>
<proteinExistence type="predicted"/>
<dbReference type="RefSeq" id="XP_066633187.1">
    <property type="nucleotide sequence ID" value="XM_066777345.1"/>
</dbReference>
<sequence length="123" mass="14543">MDHTRLEKRRLHKLATEFTWVFWMCYFWYGSAADFAQNYGHVWSQHCPHWAISLFIDNGRHQFVPCDEDWSDKELLKHLISFYNAARFCGIPFETVGLRSVRRIEIAKVGAWPSPSLSTHPSR</sequence>
<gene>
    <name evidence="1" type="ORF">SLS55_005904</name>
</gene>
<comment type="caution">
    <text evidence="1">The sequence shown here is derived from an EMBL/GenBank/DDBJ whole genome shotgun (WGS) entry which is preliminary data.</text>
</comment>
<accession>A0ABR3CHP2</accession>
<dbReference type="Proteomes" id="UP001430584">
    <property type="component" value="Unassembled WGS sequence"/>
</dbReference>
<keyword evidence="2" id="KW-1185">Reference proteome</keyword>
<dbReference type="EMBL" id="JAJVCZ030000005">
    <property type="protein sequence ID" value="KAL0260158.1"/>
    <property type="molecule type" value="Genomic_DNA"/>
</dbReference>
<evidence type="ECO:0000313" key="2">
    <source>
        <dbReference type="Proteomes" id="UP001430584"/>
    </source>
</evidence>
<name>A0ABR3CHP2_9PEZI</name>
<organism evidence="1 2">
    <name type="scientific">Diplodia seriata</name>
    <dbReference type="NCBI Taxonomy" id="420778"/>
    <lineage>
        <taxon>Eukaryota</taxon>
        <taxon>Fungi</taxon>
        <taxon>Dikarya</taxon>
        <taxon>Ascomycota</taxon>
        <taxon>Pezizomycotina</taxon>
        <taxon>Dothideomycetes</taxon>
        <taxon>Dothideomycetes incertae sedis</taxon>
        <taxon>Botryosphaeriales</taxon>
        <taxon>Botryosphaeriaceae</taxon>
        <taxon>Diplodia</taxon>
    </lineage>
</organism>
<evidence type="ECO:0000313" key="1">
    <source>
        <dbReference type="EMBL" id="KAL0260158.1"/>
    </source>
</evidence>
<protein>
    <submittedName>
        <fullName evidence="1">Uncharacterized protein</fullName>
    </submittedName>
</protein>
<dbReference type="GeneID" id="92009989"/>